<dbReference type="GO" id="GO:0000155">
    <property type="term" value="F:phosphorelay sensor kinase activity"/>
    <property type="evidence" value="ECO:0007669"/>
    <property type="project" value="InterPro"/>
</dbReference>
<dbReference type="InterPro" id="IPR005467">
    <property type="entry name" value="His_kinase_dom"/>
</dbReference>
<gene>
    <name evidence="17" type="ORF">CIL03_09965</name>
</gene>
<dbReference type="GO" id="GO:0005886">
    <property type="term" value="C:plasma membrane"/>
    <property type="evidence" value="ECO:0007669"/>
    <property type="project" value="UniProtKB-SubCell"/>
</dbReference>
<dbReference type="FunFam" id="3.30.565.10:FF:000006">
    <property type="entry name" value="Sensor histidine kinase WalK"/>
    <property type="match status" value="1"/>
</dbReference>
<dbReference type="PANTHER" id="PTHR45528:SF1">
    <property type="entry name" value="SENSOR HISTIDINE KINASE CPXA"/>
    <property type="match status" value="1"/>
</dbReference>
<evidence type="ECO:0000256" key="3">
    <source>
        <dbReference type="ARBA" id="ARBA00012438"/>
    </source>
</evidence>
<keyword evidence="6" id="KW-0808">Transferase</keyword>
<evidence type="ECO:0000256" key="14">
    <source>
        <dbReference type="SAM" id="Phobius"/>
    </source>
</evidence>
<dbReference type="Pfam" id="PF00512">
    <property type="entry name" value="HisKA"/>
    <property type="match status" value="1"/>
</dbReference>
<dbReference type="SMART" id="SM00388">
    <property type="entry name" value="HisKA"/>
    <property type="match status" value="1"/>
</dbReference>
<protein>
    <recommendedName>
        <fullName evidence="3">histidine kinase</fullName>
        <ecNumber evidence="3">2.7.13.3</ecNumber>
    </recommendedName>
</protein>
<evidence type="ECO:0000256" key="1">
    <source>
        <dbReference type="ARBA" id="ARBA00000085"/>
    </source>
</evidence>
<dbReference type="SMART" id="SM00304">
    <property type="entry name" value="HAMP"/>
    <property type="match status" value="1"/>
</dbReference>
<feature type="domain" description="HAMP" evidence="16">
    <location>
        <begin position="86"/>
        <end position="138"/>
    </location>
</feature>
<dbReference type="PANTHER" id="PTHR45528">
    <property type="entry name" value="SENSOR HISTIDINE KINASE CPXA"/>
    <property type="match status" value="1"/>
</dbReference>
<comment type="subcellular location">
    <subcellularLocation>
        <location evidence="2">Cell membrane</location>
        <topology evidence="2">Multi-pass membrane protein</topology>
    </subcellularLocation>
</comment>
<keyword evidence="4" id="KW-1003">Cell membrane</keyword>
<feature type="transmembrane region" description="Helical" evidence="14">
    <location>
        <begin position="20"/>
        <end position="40"/>
    </location>
</feature>
<proteinExistence type="predicted"/>
<dbReference type="InterPro" id="IPR036097">
    <property type="entry name" value="HisK_dim/P_sf"/>
</dbReference>
<dbReference type="RefSeq" id="WP_094885947.1">
    <property type="nucleotide sequence ID" value="NZ_NPMS01000004.1"/>
</dbReference>
<evidence type="ECO:0000256" key="8">
    <source>
        <dbReference type="ARBA" id="ARBA00022741"/>
    </source>
</evidence>
<dbReference type="InterPro" id="IPR004358">
    <property type="entry name" value="Sig_transdc_His_kin-like_C"/>
</dbReference>
<dbReference type="Pfam" id="PF02518">
    <property type="entry name" value="HATPase_c"/>
    <property type="match status" value="1"/>
</dbReference>
<evidence type="ECO:0000313" key="17">
    <source>
        <dbReference type="EMBL" id="OZU88855.1"/>
    </source>
</evidence>
<evidence type="ECO:0000313" key="18">
    <source>
        <dbReference type="Proteomes" id="UP000216498"/>
    </source>
</evidence>
<dbReference type="Pfam" id="PF00672">
    <property type="entry name" value="HAMP"/>
    <property type="match status" value="1"/>
</dbReference>
<keyword evidence="7 14" id="KW-0812">Transmembrane</keyword>
<dbReference type="CDD" id="cd00075">
    <property type="entry name" value="HATPase"/>
    <property type="match status" value="1"/>
</dbReference>
<dbReference type="CDD" id="cd06225">
    <property type="entry name" value="HAMP"/>
    <property type="match status" value="1"/>
</dbReference>
<keyword evidence="11 14" id="KW-1133">Transmembrane helix</keyword>
<comment type="caution">
    <text evidence="17">The sequence shown here is derived from an EMBL/GenBank/DDBJ whole genome shotgun (WGS) entry which is preliminary data.</text>
</comment>
<sequence length="360" mass="41298">MNKHGKSLLPKRFLWRLTFLNIFVVASFIVISSLAIYHTACYLVDGMGTMNNQKQEQFNSTLFLYLLIFSVSAIVIGSLIHFYLTRKMIRPIRRLIDSTKTMKKGQYPSPIEVKTEDEVGQLIANFNELVQQLKNNHQNRNKLVSNLSHEFRTPLSNLNGYLNALTNEVIEGDPKLYQSLHEETERIINMVEQLEQLKEWDYVSKQNFYEKELVDMQVLVEQAVEMFRWSLKKAGISVNVQIESGKVNVYNGGVSQVVTNLLDNAIRYYHGSGPIMLKGENLKSEYRFTVTGPGQAIPIAEQEKIFERFYRVDPSRNRETGGSGLGLAISKELIEHHNGRIGFSSEGDNHIFWFTLPLSK</sequence>
<accession>A0A265NAP5</accession>
<dbReference type="AlphaFoldDB" id="A0A265NAP5"/>
<feature type="transmembrane region" description="Helical" evidence="14">
    <location>
        <begin position="60"/>
        <end position="84"/>
    </location>
</feature>
<feature type="domain" description="Histidine kinase" evidence="15">
    <location>
        <begin position="146"/>
        <end position="360"/>
    </location>
</feature>
<dbReference type="GO" id="GO:0005524">
    <property type="term" value="F:ATP binding"/>
    <property type="evidence" value="ECO:0007669"/>
    <property type="project" value="UniProtKB-KW"/>
</dbReference>
<evidence type="ECO:0000256" key="12">
    <source>
        <dbReference type="ARBA" id="ARBA00023012"/>
    </source>
</evidence>
<dbReference type="SUPFAM" id="SSF47384">
    <property type="entry name" value="Homodimeric domain of signal transducing histidine kinase"/>
    <property type="match status" value="1"/>
</dbReference>
<evidence type="ECO:0000256" key="9">
    <source>
        <dbReference type="ARBA" id="ARBA00022777"/>
    </source>
</evidence>
<dbReference type="SUPFAM" id="SSF55874">
    <property type="entry name" value="ATPase domain of HSP90 chaperone/DNA topoisomerase II/histidine kinase"/>
    <property type="match status" value="1"/>
</dbReference>
<organism evidence="17 18">
    <name type="scientific">Virgibacillus indicus</name>
    <dbReference type="NCBI Taxonomy" id="2024554"/>
    <lineage>
        <taxon>Bacteria</taxon>
        <taxon>Bacillati</taxon>
        <taxon>Bacillota</taxon>
        <taxon>Bacilli</taxon>
        <taxon>Bacillales</taxon>
        <taxon>Bacillaceae</taxon>
        <taxon>Virgibacillus</taxon>
    </lineage>
</organism>
<dbReference type="InterPro" id="IPR003660">
    <property type="entry name" value="HAMP_dom"/>
</dbReference>
<dbReference type="SMART" id="SM00387">
    <property type="entry name" value="HATPase_c"/>
    <property type="match status" value="1"/>
</dbReference>
<dbReference type="Gene3D" id="3.30.565.10">
    <property type="entry name" value="Histidine kinase-like ATPase, C-terminal domain"/>
    <property type="match status" value="1"/>
</dbReference>
<dbReference type="CDD" id="cd00082">
    <property type="entry name" value="HisKA"/>
    <property type="match status" value="1"/>
</dbReference>
<evidence type="ECO:0000256" key="5">
    <source>
        <dbReference type="ARBA" id="ARBA00022553"/>
    </source>
</evidence>
<dbReference type="EC" id="2.7.13.3" evidence="3"/>
<evidence type="ECO:0000259" key="15">
    <source>
        <dbReference type="PROSITE" id="PS50109"/>
    </source>
</evidence>
<keyword evidence="8" id="KW-0547">Nucleotide-binding</keyword>
<evidence type="ECO:0000256" key="4">
    <source>
        <dbReference type="ARBA" id="ARBA00022475"/>
    </source>
</evidence>
<evidence type="ECO:0000259" key="16">
    <source>
        <dbReference type="PROSITE" id="PS50885"/>
    </source>
</evidence>
<keyword evidence="9 17" id="KW-0418">Kinase</keyword>
<evidence type="ECO:0000256" key="6">
    <source>
        <dbReference type="ARBA" id="ARBA00022679"/>
    </source>
</evidence>
<evidence type="ECO:0000256" key="2">
    <source>
        <dbReference type="ARBA" id="ARBA00004651"/>
    </source>
</evidence>
<dbReference type="Gene3D" id="6.10.340.10">
    <property type="match status" value="1"/>
</dbReference>
<dbReference type="InterPro" id="IPR050398">
    <property type="entry name" value="HssS/ArlS-like"/>
</dbReference>
<name>A0A265NAP5_9BACI</name>
<reference evidence="17 18" key="1">
    <citation type="submission" date="2017-08" db="EMBL/GenBank/DDBJ databases">
        <title>Virgibacillus indicus sp. nov. and Virgibacillus profoundi sp. nov, two moderately halophilic bacteria isolated from marine sediment by using the Microfluidic Streak Plate.</title>
        <authorList>
            <person name="Xu B."/>
            <person name="Hu B."/>
            <person name="Wang J."/>
            <person name="Zhu Y."/>
            <person name="Huang L."/>
            <person name="Du W."/>
            <person name="Huang Y."/>
        </authorList>
    </citation>
    <scope>NUCLEOTIDE SEQUENCE [LARGE SCALE GENOMIC DNA]</scope>
    <source>
        <strain evidence="17 18">IO3-P2-C2</strain>
    </source>
</reference>
<dbReference type="SUPFAM" id="SSF158472">
    <property type="entry name" value="HAMP domain-like"/>
    <property type="match status" value="1"/>
</dbReference>
<dbReference type="OrthoDB" id="335833at2"/>
<dbReference type="InterPro" id="IPR003661">
    <property type="entry name" value="HisK_dim/P_dom"/>
</dbReference>
<comment type="catalytic activity">
    <reaction evidence="1">
        <text>ATP + protein L-histidine = ADP + protein N-phospho-L-histidine.</text>
        <dbReference type="EC" id="2.7.13.3"/>
    </reaction>
</comment>
<evidence type="ECO:0000256" key="10">
    <source>
        <dbReference type="ARBA" id="ARBA00022840"/>
    </source>
</evidence>
<dbReference type="Proteomes" id="UP000216498">
    <property type="component" value="Unassembled WGS sequence"/>
</dbReference>
<dbReference type="EMBL" id="NPMS01000004">
    <property type="protein sequence ID" value="OZU88855.1"/>
    <property type="molecule type" value="Genomic_DNA"/>
</dbReference>
<keyword evidence="5" id="KW-0597">Phosphoprotein</keyword>
<dbReference type="PROSITE" id="PS50109">
    <property type="entry name" value="HIS_KIN"/>
    <property type="match status" value="1"/>
</dbReference>
<keyword evidence="12" id="KW-0902">Two-component regulatory system</keyword>
<evidence type="ECO:0000256" key="7">
    <source>
        <dbReference type="ARBA" id="ARBA00022692"/>
    </source>
</evidence>
<dbReference type="PROSITE" id="PS50885">
    <property type="entry name" value="HAMP"/>
    <property type="match status" value="1"/>
</dbReference>
<dbReference type="PRINTS" id="PR00344">
    <property type="entry name" value="BCTRLSENSOR"/>
</dbReference>
<evidence type="ECO:0000256" key="11">
    <source>
        <dbReference type="ARBA" id="ARBA00022989"/>
    </source>
</evidence>
<keyword evidence="10" id="KW-0067">ATP-binding</keyword>
<dbReference type="Gene3D" id="1.10.287.130">
    <property type="match status" value="1"/>
</dbReference>
<dbReference type="InterPro" id="IPR003594">
    <property type="entry name" value="HATPase_dom"/>
</dbReference>
<keyword evidence="13 14" id="KW-0472">Membrane</keyword>
<keyword evidence="18" id="KW-1185">Reference proteome</keyword>
<evidence type="ECO:0000256" key="13">
    <source>
        <dbReference type="ARBA" id="ARBA00023136"/>
    </source>
</evidence>
<dbReference type="InterPro" id="IPR036890">
    <property type="entry name" value="HATPase_C_sf"/>
</dbReference>